<keyword evidence="1" id="KW-0812">Transmembrane</keyword>
<comment type="caution">
    <text evidence="2">The sequence shown here is derived from an EMBL/GenBank/DDBJ whole genome shotgun (WGS) entry which is preliminary data.</text>
</comment>
<keyword evidence="1" id="KW-0472">Membrane</keyword>
<evidence type="ECO:0000313" key="2">
    <source>
        <dbReference type="EMBL" id="KAJ3842028.1"/>
    </source>
</evidence>
<dbReference type="Proteomes" id="UP001163846">
    <property type="component" value="Unassembled WGS sequence"/>
</dbReference>
<accession>A0AA38PFN0</accession>
<evidence type="ECO:0000313" key="3">
    <source>
        <dbReference type="Proteomes" id="UP001163846"/>
    </source>
</evidence>
<feature type="transmembrane region" description="Helical" evidence="1">
    <location>
        <begin position="12"/>
        <end position="32"/>
    </location>
</feature>
<dbReference type="AlphaFoldDB" id="A0AA38PFN0"/>
<proteinExistence type="predicted"/>
<protein>
    <submittedName>
        <fullName evidence="2">Uncharacterized protein</fullName>
    </submittedName>
</protein>
<evidence type="ECO:0000256" key="1">
    <source>
        <dbReference type="SAM" id="Phobius"/>
    </source>
</evidence>
<sequence>MHLCRIFTWHLFVANFMLILLMISAAPIPFPLTSQLPSESKKRPFSEFSVEDAADSHTVASEQQRAYKPETPQNYYIIVYPRWFHQLTVKRKKPNDPKMVTWTAGLVPAKDRSDLSSKLFQGYQTQWESPCQWKIAGVEKNGKHRQGDLNGATVRISKKTEYPPIFIGNATTTKSALRNKIFPTVHAAVIGNHSDIFPNPVSTYQFLIHLEKVLEEFSPNKLNIKPPLVTNLNFDISDLSDFVKAFNEMIRKKESAAGFQLDSPHPWELDLYNRIETGKLKVPQMVENENKEEMKIRRKYVAPLEPENPEDASLDWIGWNQWDEGFCSYY</sequence>
<gene>
    <name evidence="2" type="ORF">F5878DRAFT_722517</name>
</gene>
<dbReference type="EMBL" id="MU806019">
    <property type="protein sequence ID" value="KAJ3842028.1"/>
    <property type="molecule type" value="Genomic_DNA"/>
</dbReference>
<keyword evidence="1" id="KW-1133">Transmembrane helix</keyword>
<name>A0AA38PFN0_9AGAR</name>
<keyword evidence="3" id="KW-1185">Reference proteome</keyword>
<organism evidence="2 3">
    <name type="scientific">Lentinula raphanica</name>
    <dbReference type="NCBI Taxonomy" id="153919"/>
    <lineage>
        <taxon>Eukaryota</taxon>
        <taxon>Fungi</taxon>
        <taxon>Dikarya</taxon>
        <taxon>Basidiomycota</taxon>
        <taxon>Agaricomycotina</taxon>
        <taxon>Agaricomycetes</taxon>
        <taxon>Agaricomycetidae</taxon>
        <taxon>Agaricales</taxon>
        <taxon>Marasmiineae</taxon>
        <taxon>Omphalotaceae</taxon>
        <taxon>Lentinula</taxon>
    </lineage>
</organism>
<reference evidence="2" key="1">
    <citation type="submission" date="2022-08" db="EMBL/GenBank/DDBJ databases">
        <authorList>
            <consortium name="DOE Joint Genome Institute"/>
            <person name="Min B."/>
            <person name="Riley R."/>
            <person name="Sierra-Patev S."/>
            <person name="Naranjo-Ortiz M."/>
            <person name="Looney B."/>
            <person name="Konkel Z."/>
            <person name="Slot J.C."/>
            <person name="Sakamoto Y."/>
            <person name="Steenwyk J.L."/>
            <person name="Rokas A."/>
            <person name="Carro J."/>
            <person name="Camarero S."/>
            <person name="Ferreira P."/>
            <person name="Molpeceres G."/>
            <person name="Ruiz-Duenas F.J."/>
            <person name="Serrano A."/>
            <person name="Henrissat B."/>
            <person name="Drula E."/>
            <person name="Hughes K.W."/>
            <person name="Mata J.L."/>
            <person name="Ishikawa N.K."/>
            <person name="Vargas-Isla R."/>
            <person name="Ushijima S."/>
            <person name="Smith C.A."/>
            <person name="Ahrendt S."/>
            <person name="Andreopoulos W."/>
            <person name="He G."/>
            <person name="Labutti K."/>
            <person name="Lipzen A."/>
            <person name="Ng V."/>
            <person name="Sandor L."/>
            <person name="Barry K."/>
            <person name="Martinez A.T."/>
            <person name="Xiao Y."/>
            <person name="Gibbons J.G."/>
            <person name="Terashima K."/>
            <person name="Hibbett D.S."/>
            <person name="Grigoriev I.V."/>
        </authorList>
    </citation>
    <scope>NUCLEOTIDE SEQUENCE</scope>
    <source>
        <strain evidence="2">TFB9207</strain>
    </source>
</reference>